<evidence type="ECO:0000259" key="9">
    <source>
        <dbReference type="Pfam" id="PF11967"/>
    </source>
</evidence>
<dbReference type="NCBIfam" id="TIGR00613">
    <property type="entry name" value="reco"/>
    <property type="match status" value="1"/>
</dbReference>
<name>A0A5E4Z4H6_9BURK</name>
<protein>
    <recommendedName>
        <fullName evidence="2 7">DNA repair protein RecO</fullName>
    </recommendedName>
    <alternativeName>
        <fullName evidence="6 7">Recombination protein O</fullName>
    </alternativeName>
</protein>
<evidence type="ECO:0000256" key="6">
    <source>
        <dbReference type="ARBA" id="ARBA00033409"/>
    </source>
</evidence>
<dbReference type="SUPFAM" id="SSF57863">
    <property type="entry name" value="ArfGap/RecO-like zinc finger"/>
    <property type="match status" value="1"/>
</dbReference>
<sequence length="369" mass="40671">MATSELDTTRDEIATSADLTPTGGNASAARTASPSQMSQMSQTSSQPARPSRPTRPSRASSAATRVVDDEASEAFREAEIAGKGKGNGRRDTDPPPANADETAKATKAAEATKTTKRVRRAPSPARAAEREQSRVSEQPGFVLHSYPYRETSLIIDVLTRDHGRIALVAKGAKRPHSALRGALQTFQPLSLAWLGKGELRTLTKAEWVGGLRPLEGDALLSGFYLNELLVKFCARDDPHDKLFQHYLTTLHHLAHGEPAGIILRAFERVLLRETGYAVAFDRCTQTRGKVVPERQYVFHPDWGVRPARGDELSDWPVVSGQTLLDMEQDDYTRAQTVQQSKLLMRFLLNHHLGGVPLNTRQILLDLQKL</sequence>
<feature type="compositionally biased region" description="Polar residues" evidence="8">
    <location>
        <begin position="17"/>
        <end position="30"/>
    </location>
</feature>
<feature type="domain" description="DNA replication/recombination mediator RecO N-terminal" evidence="9">
    <location>
        <begin position="137"/>
        <end position="209"/>
    </location>
</feature>
<dbReference type="AlphaFoldDB" id="A0A5E4Z4H6"/>
<comment type="similarity">
    <text evidence="1 7">Belongs to the RecO family.</text>
</comment>
<evidence type="ECO:0000256" key="1">
    <source>
        <dbReference type="ARBA" id="ARBA00007452"/>
    </source>
</evidence>
<dbReference type="InterPro" id="IPR003717">
    <property type="entry name" value="RecO"/>
</dbReference>
<evidence type="ECO:0000256" key="4">
    <source>
        <dbReference type="ARBA" id="ARBA00023172"/>
    </source>
</evidence>
<dbReference type="EMBL" id="CABPSI010000006">
    <property type="protein sequence ID" value="VVE55989.1"/>
    <property type="molecule type" value="Genomic_DNA"/>
</dbReference>
<dbReference type="PANTHER" id="PTHR33991:SF1">
    <property type="entry name" value="DNA REPAIR PROTEIN RECO"/>
    <property type="match status" value="1"/>
</dbReference>
<dbReference type="PANTHER" id="PTHR33991">
    <property type="entry name" value="DNA REPAIR PROTEIN RECO"/>
    <property type="match status" value="1"/>
</dbReference>
<keyword evidence="11" id="KW-1185">Reference proteome</keyword>
<dbReference type="InterPro" id="IPR022572">
    <property type="entry name" value="DNA_rep/recomb_RecO_N"/>
</dbReference>
<dbReference type="Pfam" id="PF02565">
    <property type="entry name" value="RecO_C"/>
    <property type="match status" value="1"/>
</dbReference>
<proteinExistence type="inferred from homology"/>
<feature type="compositionally biased region" description="Low complexity" evidence="8">
    <location>
        <begin position="31"/>
        <end position="65"/>
    </location>
</feature>
<dbReference type="Pfam" id="PF11967">
    <property type="entry name" value="RecO_N"/>
    <property type="match status" value="1"/>
</dbReference>
<evidence type="ECO:0000256" key="3">
    <source>
        <dbReference type="ARBA" id="ARBA00022763"/>
    </source>
</evidence>
<comment type="function">
    <text evidence="7">Involved in DNA repair and RecF pathway recombination.</text>
</comment>
<feature type="compositionally biased region" description="Basic and acidic residues" evidence="8">
    <location>
        <begin position="73"/>
        <end position="93"/>
    </location>
</feature>
<dbReference type="Gene3D" id="1.20.1440.120">
    <property type="entry name" value="Recombination protein O, C-terminal domain"/>
    <property type="match status" value="1"/>
</dbReference>
<gene>
    <name evidence="7 10" type="primary">recO</name>
    <name evidence="10" type="ORF">PIN31115_05032</name>
</gene>
<dbReference type="GO" id="GO:0043590">
    <property type="term" value="C:bacterial nucleoid"/>
    <property type="evidence" value="ECO:0007669"/>
    <property type="project" value="TreeGrafter"/>
</dbReference>
<keyword evidence="3 7" id="KW-0227">DNA damage</keyword>
<dbReference type="HAMAP" id="MF_00201">
    <property type="entry name" value="RecO"/>
    <property type="match status" value="1"/>
</dbReference>
<dbReference type="SUPFAM" id="SSF50249">
    <property type="entry name" value="Nucleic acid-binding proteins"/>
    <property type="match status" value="1"/>
</dbReference>
<evidence type="ECO:0000256" key="5">
    <source>
        <dbReference type="ARBA" id="ARBA00023204"/>
    </source>
</evidence>
<dbReference type="GO" id="GO:0006310">
    <property type="term" value="P:DNA recombination"/>
    <property type="evidence" value="ECO:0007669"/>
    <property type="project" value="UniProtKB-UniRule"/>
</dbReference>
<dbReference type="InterPro" id="IPR012340">
    <property type="entry name" value="NA-bd_OB-fold"/>
</dbReference>
<dbReference type="Gene3D" id="2.40.50.140">
    <property type="entry name" value="Nucleic acid-binding proteins"/>
    <property type="match status" value="1"/>
</dbReference>
<feature type="region of interest" description="Disordered" evidence="8">
    <location>
        <begin position="1"/>
        <end position="136"/>
    </location>
</feature>
<dbReference type="GO" id="GO:0006302">
    <property type="term" value="P:double-strand break repair"/>
    <property type="evidence" value="ECO:0007669"/>
    <property type="project" value="TreeGrafter"/>
</dbReference>
<keyword evidence="4 7" id="KW-0233">DNA recombination</keyword>
<dbReference type="InterPro" id="IPR037278">
    <property type="entry name" value="ARFGAP/RecO"/>
</dbReference>
<organism evidence="10 11">
    <name type="scientific">Pandoraea iniqua</name>
    <dbReference type="NCBI Taxonomy" id="2508288"/>
    <lineage>
        <taxon>Bacteria</taxon>
        <taxon>Pseudomonadati</taxon>
        <taxon>Pseudomonadota</taxon>
        <taxon>Betaproteobacteria</taxon>
        <taxon>Burkholderiales</taxon>
        <taxon>Burkholderiaceae</taxon>
        <taxon>Pandoraea</taxon>
    </lineage>
</organism>
<evidence type="ECO:0000313" key="11">
    <source>
        <dbReference type="Proteomes" id="UP000333828"/>
    </source>
</evidence>
<evidence type="ECO:0000256" key="7">
    <source>
        <dbReference type="HAMAP-Rule" id="MF_00201"/>
    </source>
</evidence>
<dbReference type="InterPro" id="IPR042242">
    <property type="entry name" value="RecO_C"/>
</dbReference>
<evidence type="ECO:0000256" key="2">
    <source>
        <dbReference type="ARBA" id="ARBA00021310"/>
    </source>
</evidence>
<evidence type="ECO:0000313" key="10">
    <source>
        <dbReference type="EMBL" id="VVE55989.1"/>
    </source>
</evidence>
<keyword evidence="5 7" id="KW-0234">DNA repair</keyword>
<dbReference type="Proteomes" id="UP000333828">
    <property type="component" value="Unassembled WGS sequence"/>
</dbReference>
<evidence type="ECO:0000256" key="8">
    <source>
        <dbReference type="SAM" id="MobiDB-lite"/>
    </source>
</evidence>
<accession>A0A5E4Z4H6</accession>
<reference evidence="10 11" key="1">
    <citation type="submission" date="2019-08" db="EMBL/GenBank/DDBJ databases">
        <authorList>
            <person name="Peeters C."/>
        </authorList>
    </citation>
    <scope>NUCLEOTIDE SEQUENCE [LARGE SCALE GENOMIC DNA]</scope>
    <source>
        <strain evidence="10 11">LMG 31115</strain>
    </source>
</reference>